<evidence type="ECO:0000256" key="2">
    <source>
        <dbReference type="ARBA" id="ARBA00001946"/>
    </source>
</evidence>
<evidence type="ECO:0000256" key="4">
    <source>
        <dbReference type="ARBA" id="ARBA00005300"/>
    </source>
</evidence>
<dbReference type="AlphaFoldDB" id="A0A4T0X635"/>
<dbReference type="Pfam" id="PF01693">
    <property type="entry name" value="Cauli_VI"/>
    <property type="match status" value="1"/>
</dbReference>
<keyword evidence="10 12" id="KW-0378">Hydrolase</keyword>
<evidence type="ECO:0000313" key="16">
    <source>
        <dbReference type="Proteomes" id="UP000307173"/>
    </source>
</evidence>
<protein>
    <recommendedName>
        <fullName evidence="6 12">Ribonuclease H</fullName>
        <shortName evidence="12">RNase H</shortName>
        <ecNumber evidence="5 12">3.1.26.4</ecNumber>
    </recommendedName>
</protein>
<accession>A0A4T0X635</accession>
<evidence type="ECO:0000256" key="7">
    <source>
        <dbReference type="ARBA" id="ARBA00022722"/>
    </source>
</evidence>
<comment type="function">
    <text evidence="3 12">Endonuclease that specifically degrades the RNA of RNA-DNA hybrids.</text>
</comment>
<proteinExistence type="inferred from homology"/>
<gene>
    <name evidence="15" type="ORF">CANINC_001174</name>
</gene>
<keyword evidence="8 12" id="KW-0479">Metal-binding</keyword>
<dbReference type="Gene3D" id="3.30.420.10">
    <property type="entry name" value="Ribonuclease H-like superfamily/Ribonuclease H"/>
    <property type="match status" value="1"/>
</dbReference>
<dbReference type="PIRSF" id="PIRSF036852">
    <property type="entry name" value="Ribonuclease_H1_euk"/>
    <property type="match status" value="1"/>
</dbReference>
<organism evidence="15 16">
    <name type="scientific">Pichia inconspicua</name>
    <dbReference type="NCBI Taxonomy" id="52247"/>
    <lineage>
        <taxon>Eukaryota</taxon>
        <taxon>Fungi</taxon>
        <taxon>Dikarya</taxon>
        <taxon>Ascomycota</taxon>
        <taxon>Saccharomycotina</taxon>
        <taxon>Pichiomycetes</taxon>
        <taxon>Pichiales</taxon>
        <taxon>Pichiaceae</taxon>
        <taxon>Pichia</taxon>
    </lineage>
</organism>
<feature type="region of interest" description="Disordered" evidence="13">
    <location>
        <begin position="62"/>
        <end position="109"/>
    </location>
</feature>
<feature type="compositionally biased region" description="Polar residues" evidence="13">
    <location>
        <begin position="62"/>
        <end position="72"/>
    </location>
</feature>
<dbReference type="FunFam" id="3.40.970.10:FF:000002">
    <property type="entry name" value="Ribonuclease H"/>
    <property type="match status" value="1"/>
</dbReference>
<dbReference type="InterPro" id="IPR009027">
    <property type="entry name" value="Ribosomal_bL9/RNase_H1_N"/>
</dbReference>
<keyword evidence="11 12" id="KW-0460">Magnesium</keyword>
<evidence type="ECO:0000256" key="12">
    <source>
        <dbReference type="PIRNR" id="PIRNR036852"/>
    </source>
</evidence>
<dbReference type="Proteomes" id="UP000307173">
    <property type="component" value="Unassembled WGS sequence"/>
</dbReference>
<keyword evidence="9 12" id="KW-0255">Endonuclease</keyword>
<dbReference type="Gene3D" id="3.40.970.10">
    <property type="entry name" value="Ribonuclease H1, N-terminal domain"/>
    <property type="match status" value="1"/>
</dbReference>
<evidence type="ECO:0000256" key="9">
    <source>
        <dbReference type="ARBA" id="ARBA00022759"/>
    </source>
</evidence>
<dbReference type="GO" id="GO:0004523">
    <property type="term" value="F:RNA-DNA hybrid ribonuclease activity"/>
    <property type="evidence" value="ECO:0007669"/>
    <property type="project" value="UniProtKB-UniRule"/>
</dbReference>
<evidence type="ECO:0000256" key="13">
    <source>
        <dbReference type="SAM" id="MobiDB-lite"/>
    </source>
</evidence>
<evidence type="ECO:0000256" key="8">
    <source>
        <dbReference type="ARBA" id="ARBA00022723"/>
    </source>
</evidence>
<dbReference type="PANTHER" id="PTHR10642:SF26">
    <property type="entry name" value="RIBONUCLEASE H1"/>
    <property type="match status" value="1"/>
</dbReference>
<dbReference type="GO" id="GO:0000287">
    <property type="term" value="F:magnesium ion binding"/>
    <property type="evidence" value="ECO:0007669"/>
    <property type="project" value="UniProtKB-UniRule"/>
</dbReference>
<dbReference type="OrthoDB" id="407198at2759"/>
<feature type="compositionally biased region" description="Acidic residues" evidence="13">
    <location>
        <begin position="75"/>
        <end position="94"/>
    </location>
</feature>
<evidence type="ECO:0000259" key="14">
    <source>
        <dbReference type="PROSITE" id="PS50879"/>
    </source>
</evidence>
<dbReference type="PROSITE" id="PS50879">
    <property type="entry name" value="RNASE_H_1"/>
    <property type="match status" value="1"/>
</dbReference>
<dbReference type="GO" id="GO:0043137">
    <property type="term" value="P:DNA replication, removal of RNA primer"/>
    <property type="evidence" value="ECO:0007669"/>
    <property type="project" value="TreeGrafter"/>
</dbReference>
<dbReference type="GO" id="GO:0003676">
    <property type="term" value="F:nucleic acid binding"/>
    <property type="evidence" value="ECO:0007669"/>
    <property type="project" value="UniProtKB-UniRule"/>
</dbReference>
<comment type="catalytic activity">
    <reaction evidence="1 12">
        <text>Endonucleolytic cleavage to 5'-phosphomonoester.</text>
        <dbReference type="EC" id="3.1.26.4"/>
    </reaction>
</comment>
<dbReference type="InterPro" id="IPR011320">
    <property type="entry name" value="RNase_H1_N"/>
</dbReference>
<evidence type="ECO:0000256" key="10">
    <source>
        <dbReference type="ARBA" id="ARBA00022801"/>
    </source>
</evidence>
<dbReference type="STRING" id="52247.A0A4T0X635"/>
<comment type="caution">
    <text evidence="15">The sequence shown here is derived from an EMBL/GenBank/DDBJ whole genome shotgun (WGS) entry which is preliminary data.</text>
</comment>
<evidence type="ECO:0000256" key="1">
    <source>
        <dbReference type="ARBA" id="ARBA00000077"/>
    </source>
</evidence>
<name>A0A4T0X635_9ASCO</name>
<dbReference type="PANTHER" id="PTHR10642">
    <property type="entry name" value="RIBONUCLEASE H1"/>
    <property type="match status" value="1"/>
</dbReference>
<evidence type="ECO:0000256" key="3">
    <source>
        <dbReference type="ARBA" id="ARBA00004065"/>
    </source>
</evidence>
<evidence type="ECO:0000256" key="6">
    <source>
        <dbReference type="ARBA" id="ARBA00017721"/>
    </source>
</evidence>
<comment type="cofactor">
    <cofactor evidence="2 12">
        <name>Mg(2+)</name>
        <dbReference type="ChEBI" id="CHEBI:18420"/>
    </cofactor>
</comment>
<evidence type="ECO:0000313" key="15">
    <source>
        <dbReference type="EMBL" id="TID30294.1"/>
    </source>
</evidence>
<evidence type="ECO:0000256" key="11">
    <source>
        <dbReference type="ARBA" id="ARBA00022842"/>
    </source>
</evidence>
<dbReference type="InterPro" id="IPR002156">
    <property type="entry name" value="RNaseH_domain"/>
</dbReference>
<dbReference type="SUPFAM" id="SSF55658">
    <property type="entry name" value="L9 N-domain-like"/>
    <property type="match status" value="1"/>
</dbReference>
<comment type="similarity">
    <text evidence="4 12">Belongs to the RNase H family.</text>
</comment>
<keyword evidence="16" id="KW-1185">Reference proteome</keyword>
<dbReference type="EMBL" id="SELW01000166">
    <property type="protein sequence ID" value="TID30294.1"/>
    <property type="molecule type" value="Genomic_DNA"/>
</dbReference>
<sequence>MFRRSIPLLSSASKTMKYYAVKNGRQTGIFYNWPDCARQVKGYSHCQYRLFKNKADAISYLNDSSENSDQNQEYYSDESEDYYSDDNEEYDSDDNGGYYSDDSDSDYDQTPVVEVYTDGASKNNQGARYGASSAGYGVFYGPNDSRNFSGRVSGEQTNNRGELQAINHALYNAVQDVRRGLVNHYRIITDSQYAIDCITKWVFKWQRNGWMSNSGRPVLNRDLIESCRNHLATIQSHNGSVEFCKIRGHSGIYGNEMADQLAVEGCYR</sequence>
<dbReference type="InterPro" id="IPR036397">
    <property type="entry name" value="RNaseH_sf"/>
</dbReference>
<dbReference type="InterPro" id="IPR017067">
    <property type="entry name" value="RNase_H1_euk"/>
</dbReference>
<dbReference type="CDD" id="cd09280">
    <property type="entry name" value="RNase_HI_eukaryote_like"/>
    <property type="match status" value="1"/>
</dbReference>
<dbReference type="InterPro" id="IPR012337">
    <property type="entry name" value="RNaseH-like_sf"/>
</dbReference>
<evidence type="ECO:0000256" key="5">
    <source>
        <dbReference type="ARBA" id="ARBA00012180"/>
    </source>
</evidence>
<dbReference type="EC" id="3.1.26.4" evidence="5 12"/>
<dbReference type="SUPFAM" id="SSF53098">
    <property type="entry name" value="Ribonuclease H-like"/>
    <property type="match status" value="1"/>
</dbReference>
<feature type="domain" description="RNase H type-1" evidence="14">
    <location>
        <begin position="109"/>
        <end position="267"/>
    </location>
</feature>
<dbReference type="Pfam" id="PF00075">
    <property type="entry name" value="RNase_H"/>
    <property type="match status" value="1"/>
</dbReference>
<keyword evidence="7 12" id="KW-0540">Nuclease</keyword>
<dbReference type="InterPro" id="IPR050092">
    <property type="entry name" value="RNase_H"/>
</dbReference>
<reference evidence="15 16" key="1">
    <citation type="journal article" date="2019" name="Front. Genet.">
        <title>Whole-Genome Sequencing of the Opportunistic Yeast Pathogen Candida inconspicua Uncovers Its Hybrid Origin.</title>
        <authorList>
            <person name="Mixao V."/>
            <person name="Hansen A.P."/>
            <person name="Saus E."/>
            <person name="Boekhout T."/>
            <person name="Lass-Florl C."/>
            <person name="Gabaldon T."/>
        </authorList>
    </citation>
    <scope>NUCLEOTIDE SEQUENCE [LARGE SCALE GENOMIC DNA]</scope>
    <source>
        <strain evidence="15 16">CBS 180</strain>
    </source>
</reference>
<dbReference type="InterPro" id="IPR037056">
    <property type="entry name" value="RNase_H1_N_sf"/>
</dbReference>